<reference evidence="5" key="1">
    <citation type="submission" date="2017-08" db="EMBL/GenBank/DDBJ databases">
        <title>A dynamic microbial community with high functional redundancy inhabits the cold, oxic subseafloor aquifer.</title>
        <authorList>
            <person name="Tully B.J."/>
            <person name="Wheat C.G."/>
            <person name="Glazer B.T."/>
            <person name="Huber J.A."/>
        </authorList>
    </citation>
    <scope>NUCLEOTIDE SEQUENCE [LARGE SCALE GENOMIC DNA]</scope>
</reference>
<accession>A0A2A4X4Z9</accession>
<feature type="domain" description="Phospholipase/carboxylesterase/thioesterase" evidence="3">
    <location>
        <begin position="130"/>
        <end position="249"/>
    </location>
</feature>
<comment type="caution">
    <text evidence="4">The sequence shown here is derived from an EMBL/GenBank/DDBJ whole genome shotgun (WGS) entry which is preliminary data.</text>
</comment>
<protein>
    <submittedName>
        <fullName evidence="4">Phospholipase</fullName>
    </submittedName>
</protein>
<proteinExistence type="predicted"/>
<dbReference type="PANTHER" id="PTHR43037">
    <property type="entry name" value="UNNAMED PRODUCT-RELATED"/>
    <property type="match status" value="1"/>
</dbReference>
<feature type="chain" id="PRO_5012178666" evidence="2">
    <location>
        <begin position="33"/>
        <end position="267"/>
    </location>
</feature>
<evidence type="ECO:0000259" key="3">
    <source>
        <dbReference type="Pfam" id="PF02230"/>
    </source>
</evidence>
<dbReference type="EMBL" id="NVUL01000044">
    <property type="protein sequence ID" value="PCI77594.1"/>
    <property type="molecule type" value="Genomic_DNA"/>
</dbReference>
<organism evidence="4 5">
    <name type="scientific">SAR86 cluster bacterium</name>
    <dbReference type="NCBI Taxonomy" id="2030880"/>
    <lineage>
        <taxon>Bacteria</taxon>
        <taxon>Pseudomonadati</taxon>
        <taxon>Pseudomonadota</taxon>
        <taxon>Gammaproteobacteria</taxon>
        <taxon>SAR86 cluster</taxon>
    </lineage>
</organism>
<dbReference type="Proteomes" id="UP000218767">
    <property type="component" value="Unassembled WGS sequence"/>
</dbReference>
<dbReference type="InterPro" id="IPR029058">
    <property type="entry name" value="AB_hydrolase_fold"/>
</dbReference>
<evidence type="ECO:0000313" key="5">
    <source>
        <dbReference type="Proteomes" id="UP000218767"/>
    </source>
</evidence>
<dbReference type="InterPro" id="IPR050955">
    <property type="entry name" value="Plant_Biomass_Hydrol_Est"/>
</dbReference>
<dbReference type="GO" id="GO:0016787">
    <property type="term" value="F:hydrolase activity"/>
    <property type="evidence" value="ECO:0007669"/>
    <property type="project" value="InterPro"/>
</dbReference>
<dbReference type="PANTHER" id="PTHR43037:SF1">
    <property type="entry name" value="BLL1128 PROTEIN"/>
    <property type="match status" value="1"/>
</dbReference>
<dbReference type="Gene3D" id="3.40.50.1820">
    <property type="entry name" value="alpha/beta hydrolase"/>
    <property type="match status" value="1"/>
</dbReference>
<dbReference type="InterPro" id="IPR003140">
    <property type="entry name" value="PLipase/COase/thioEstase"/>
</dbReference>
<feature type="signal peptide" evidence="2">
    <location>
        <begin position="1"/>
        <end position="32"/>
    </location>
</feature>
<dbReference type="SUPFAM" id="SSF53474">
    <property type="entry name" value="alpha/beta-Hydrolases"/>
    <property type="match status" value="1"/>
</dbReference>
<dbReference type="AlphaFoldDB" id="A0A2A4X4Z9"/>
<evidence type="ECO:0000256" key="1">
    <source>
        <dbReference type="ARBA" id="ARBA00022729"/>
    </source>
</evidence>
<gene>
    <name evidence="4" type="ORF">COB20_07730</name>
</gene>
<dbReference type="Pfam" id="PF02230">
    <property type="entry name" value="Abhydrolase_2"/>
    <property type="match status" value="1"/>
</dbReference>
<keyword evidence="1 2" id="KW-0732">Signal</keyword>
<sequence>MNAICTKRTRQMKLFSNASVIVFLFLTCTASAQLPQTGFLDRSIELDGSSHRYRLYVPEDYDNSQDWPVILFLHGAGERGNDGLKQSTVGLGNAIRQNPERWPAITIFPQVPAGESWQGIAADVAMAALDATIEKYSVDESRQYLTGLSLGGNGTWYLGYKHTERFAAMVAVCGFVGLGDRFPAFISGSVNPYADLAQDLQDKPIWIVHGDADVIVPVEESRNMFQQLKALGAEVHYSELPGVNHNSWDAAYGNQELNSWLFQQRLN</sequence>
<evidence type="ECO:0000256" key="2">
    <source>
        <dbReference type="SAM" id="SignalP"/>
    </source>
</evidence>
<name>A0A2A4X4Z9_9GAMM</name>
<evidence type="ECO:0000313" key="4">
    <source>
        <dbReference type="EMBL" id="PCI77594.1"/>
    </source>
</evidence>